<gene>
    <name evidence="1" type="ORF">EV379_1879</name>
</gene>
<dbReference type="AlphaFoldDB" id="A0A4Q8ANI7"/>
<reference evidence="1 2" key="1">
    <citation type="submission" date="2019-02" db="EMBL/GenBank/DDBJ databases">
        <title>Sequencing the genomes of 1000 actinobacteria strains.</title>
        <authorList>
            <person name="Klenk H.-P."/>
        </authorList>
    </citation>
    <scope>NUCLEOTIDE SEQUENCE [LARGE SCALE GENOMIC DNA]</scope>
    <source>
        <strain evidence="1 2">DSM 18319</strain>
    </source>
</reference>
<keyword evidence="2" id="KW-1185">Reference proteome</keyword>
<organism evidence="1 2">
    <name type="scientific">Microterricola gilva</name>
    <dbReference type="NCBI Taxonomy" id="393267"/>
    <lineage>
        <taxon>Bacteria</taxon>
        <taxon>Bacillati</taxon>
        <taxon>Actinomycetota</taxon>
        <taxon>Actinomycetes</taxon>
        <taxon>Micrococcales</taxon>
        <taxon>Microbacteriaceae</taxon>
        <taxon>Microterricola</taxon>
    </lineage>
</organism>
<evidence type="ECO:0000313" key="1">
    <source>
        <dbReference type="EMBL" id="RZU65545.1"/>
    </source>
</evidence>
<dbReference type="Proteomes" id="UP000291483">
    <property type="component" value="Unassembled WGS sequence"/>
</dbReference>
<comment type="caution">
    <text evidence="1">The sequence shown here is derived from an EMBL/GenBank/DDBJ whole genome shotgun (WGS) entry which is preliminary data.</text>
</comment>
<name>A0A4Q8ANI7_9MICO</name>
<evidence type="ECO:0000313" key="2">
    <source>
        <dbReference type="Proteomes" id="UP000291483"/>
    </source>
</evidence>
<dbReference type="OrthoDB" id="4979236at2"/>
<sequence length="118" mass="13114">MPRPENNPADMPPRQASDAERLWLVVLTELENALAVEDPSDDATGDVYAGSGMWHAPAQLPALPESLRERANALHERQLQREDELRNERTQVGRHLEALRVVPRPRSAAASVYLDVSG</sequence>
<proteinExistence type="predicted"/>
<protein>
    <submittedName>
        <fullName evidence="1">Uncharacterized protein</fullName>
    </submittedName>
</protein>
<accession>A0A4Q8ANI7</accession>
<dbReference type="RefSeq" id="WP_130505887.1">
    <property type="nucleotide sequence ID" value="NZ_SHLC01000001.1"/>
</dbReference>
<dbReference type="EMBL" id="SHLC01000001">
    <property type="protein sequence ID" value="RZU65545.1"/>
    <property type="molecule type" value="Genomic_DNA"/>
</dbReference>